<accession>A0A9D5BRI3</accession>
<comment type="caution">
    <text evidence="9">The sequence shown here is derived from an EMBL/GenBank/DDBJ whole genome shotgun (WGS) entry which is preliminary data.</text>
</comment>
<dbReference type="PANTHER" id="PTHR47764">
    <property type="entry name" value="UBIQUITIN-LIKE-SPECIFIC PROTEASE 2B-RELATED"/>
    <property type="match status" value="1"/>
</dbReference>
<keyword evidence="2" id="KW-0645">Protease</keyword>
<evidence type="ECO:0000256" key="6">
    <source>
        <dbReference type="ARBA" id="ARBA00057729"/>
    </source>
</evidence>
<comment type="similarity">
    <text evidence="1">Belongs to the peptidase C48 family.</text>
</comment>
<dbReference type="EMBL" id="JAMSHJ010000001">
    <property type="protein sequence ID" value="KAI5448371.1"/>
    <property type="molecule type" value="Genomic_DNA"/>
</dbReference>
<dbReference type="SUPFAM" id="SSF54001">
    <property type="entry name" value="Cysteine proteinases"/>
    <property type="match status" value="1"/>
</dbReference>
<evidence type="ECO:0000313" key="10">
    <source>
        <dbReference type="Proteomes" id="UP001058974"/>
    </source>
</evidence>
<reference evidence="9 10" key="1">
    <citation type="journal article" date="2022" name="Nat. Genet.">
        <title>Improved pea reference genome and pan-genome highlight genomic features and evolutionary characteristics.</title>
        <authorList>
            <person name="Yang T."/>
            <person name="Liu R."/>
            <person name="Luo Y."/>
            <person name="Hu S."/>
            <person name="Wang D."/>
            <person name="Wang C."/>
            <person name="Pandey M.K."/>
            <person name="Ge S."/>
            <person name="Xu Q."/>
            <person name="Li N."/>
            <person name="Li G."/>
            <person name="Huang Y."/>
            <person name="Saxena R.K."/>
            <person name="Ji Y."/>
            <person name="Li M."/>
            <person name="Yan X."/>
            <person name="He Y."/>
            <person name="Liu Y."/>
            <person name="Wang X."/>
            <person name="Xiang C."/>
            <person name="Varshney R.K."/>
            <person name="Ding H."/>
            <person name="Gao S."/>
            <person name="Zong X."/>
        </authorList>
    </citation>
    <scope>NUCLEOTIDE SEQUENCE [LARGE SCALE GENOMIC DNA]</scope>
    <source>
        <strain evidence="9 10">cv. Zhongwan 6</strain>
    </source>
</reference>
<feature type="compositionally biased region" description="Basic and acidic residues" evidence="7">
    <location>
        <begin position="782"/>
        <end position="793"/>
    </location>
</feature>
<dbReference type="InterPro" id="IPR057375">
    <property type="entry name" value="ULP2A/B_PH"/>
</dbReference>
<keyword evidence="5" id="KW-0788">Thiol protease</keyword>
<evidence type="ECO:0000256" key="7">
    <source>
        <dbReference type="SAM" id="MobiDB-lite"/>
    </source>
</evidence>
<dbReference type="AlphaFoldDB" id="A0A9D5BRI3"/>
<feature type="non-terminal residue" evidence="9">
    <location>
        <position position="1"/>
    </location>
</feature>
<feature type="domain" description="Ubiquitin-like protease family profile" evidence="8">
    <location>
        <begin position="272"/>
        <end position="466"/>
    </location>
</feature>
<evidence type="ECO:0000256" key="1">
    <source>
        <dbReference type="ARBA" id="ARBA00005234"/>
    </source>
</evidence>
<feature type="compositionally biased region" description="Acidic residues" evidence="7">
    <location>
        <begin position="57"/>
        <end position="67"/>
    </location>
</feature>
<gene>
    <name evidence="9" type="ORF">KIW84_015697</name>
</gene>
<keyword evidence="3" id="KW-0833">Ubl conjugation pathway</keyword>
<dbReference type="Pfam" id="PF02902">
    <property type="entry name" value="Peptidase_C48"/>
    <property type="match status" value="1"/>
</dbReference>
<proteinExistence type="inferred from homology"/>
<dbReference type="PANTHER" id="PTHR47764:SF12">
    <property type="entry name" value="ULP1 PROTEASE FAMILY, CARBOXY-TERMINAL DOMAIN PROTEIN"/>
    <property type="match status" value="1"/>
</dbReference>
<dbReference type="Gene3D" id="3.30.310.130">
    <property type="entry name" value="Ubiquitin-related"/>
    <property type="match status" value="1"/>
</dbReference>
<keyword evidence="4" id="KW-0378">Hydrolase</keyword>
<comment type="function">
    <text evidence="6">Protease that catalyzes two essential functions in the SUMO pathway: processing of full-length SUMOs to their mature forms and deconjugation of SUMO from targeted proteins.</text>
</comment>
<evidence type="ECO:0000256" key="2">
    <source>
        <dbReference type="ARBA" id="ARBA00022670"/>
    </source>
</evidence>
<name>A0A9D5BRI3_PEA</name>
<evidence type="ECO:0000256" key="5">
    <source>
        <dbReference type="ARBA" id="ARBA00022807"/>
    </source>
</evidence>
<feature type="region of interest" description="Disordered" evidence="7">
    <location>
        <begin position="782"/>
        <end position="801"/>
    </location>
</feature>
<dbReference type="GO" id="GO:0006508">
    <property type="term" value="P:proteolysis"/>
    <property type="evidence" value="ECO:0007669"/>
    <property type="project" value="UniProtKB-KW"/>
</dbReference>
<evidence type="ECO:0000256" key="3">
    <source>
        <dbReference type="ARBA" id="ARBA00022786"/>
    </source>
</evidence>
<evidence type="ECO:0000313" key="9">
    <source>
        <dbReference type="EMBL" id="KAI5448371.1"/>
    </source>
</evidence>
<dbReference type="Pfam" id="PF25352">
    <property type="entry name" value="PH_ULP"/>
    <property type="match status" value="1"/>
</dbReference>
<dbReference type="GO" id="GO:0008234">
    <property type="term" value="F:cysteine-type peptidase activity"/>
    <property type="evidence" value="ECO:0007669"/>
    <property type="project" value="UniProtKB-KW"/>
</dbReference>
<evidence type="ECO:0000256" key="4">
    <source>
        <dbReference type="ARBA" id="ARBA00022801"/>
    </source>
</evidence>
<protein>
    <recommendedName>
        <fullName evidence="8">Ubiquitin-like protease family profile domain-containing protein</fullName>
    </recommendedName>
</protein>
<dbReference type="InterPro" id="IPR038765">
    <property type="entry name" value="Papain-like_cys_pep_sf"/>
</dbReference>
<dbReference type="Gramene" id="Psat01G0569700-T4">
    <property type="protein sequence ID" value="KAI5448371.1"/>
    <property type="gene ID" value="KIW84_015697"/>
</dbReference>
<evidence type="ECO:0000259" key="8">
    <source>
        <dbReference type="PROSITE" id="PS50600"/>
    </source>
</evidence>
<keyword evidence="10" id="KW-1185">Reference proteome</keyword>
<feature type="region of interest" description="Disordered" evidence="7">
    <location>
        <begin position="56"/>
        <end position="80"/>
    </location>
</feature>
<dbReference type="PROSITE" id="PS50600">
    <property type="entry name" value="ULP_PROTEASE"/>
    <property type="match status" value="1"/>
</dbReference>
<dbReference type="Proteomes" id="UP001058974">
    <property type="component" value="Chromosome 1"/>
</dbReference>
<sequence>DEFEEDNTCIDNQAKNANTCSIDSSLQYFADKANNGYAEFEDSYFDLKNQSLHALSDDEDEDDDDSSEMSVSSNSTFDPSNFEDCFEDELVKVDSTAFKIDEIQKVVDVLPYFIQYEELYSTCSRLIFTCSSIKLEGPTNNQTGKPFKIEWETDDIIKIESHWFEKIETASINLFLRSKDFEEVGITNEKPGCKLLKFAVYDSCWSRAEEAIKLLDMRYTNIWSTVFDIDTDNFGNNSALGQGSLFSLRDYFPIFDESFEEVIYPKGEPDAVSISKRDVALLQPETFLNDTIIDFYIKYLKNKLSTDEQKRFHFFNSFFFRKLADLDKDPSSASDGRAAFQRVRKWTRKVNLFEKDYIVIPVNYSLHWSLIVICHPGEVPCFRDEEIKESSKVPCILHMDSLKGHHKGLKNVIQSYLCEEWKERHPNMVDDISSKFLQLRFISLELPQQGDLYDCGLFLLYYVERFLEEAPIKFNPFNITMYSNFLTSNWFLPAEASRKRSHIQKLIYDIFENSSLQAPPVDCHGKGPLSSVSDVIEYRAEAGSSGASCYPIMWHENPSNGSTETDIQFPIVSPVRAASWVREPEIIFKDLQVPAVSPHVDCRQMSVSHQRGFMSPVEETEEFGDENAISIVRTNSQVGTLASDFPSTSYIGKDHRDPETTQQGFSMNFVESVNDLSYSKTASIPWDRLDSGILEDQPLEKIEESNIPNKIALEEIADSVVLDSQDSNDGHEIDACVKSNSSLGENLNSVTHQILDFAQNTTSVGDDSLLGKREPTLTFEPQEHDDKRRKLMDESGGPSRRFTRRMLKEPCLI</sequence>
<organism evidence="9 10">
    <name type="scientific">Pisum sativum</name>
    <name type="common">Garden pea</name>
    <name type="synonym">Lathyrus oleraceus</name>
    <dbReference type="NCBI Taxonomy" id="3888"/>
    <lineage>
        <taxon>Eukaryota</taxon>
        <taxon>Viridiplantae</taxon>
        <taxon>Streptophyta</taxon>
        <taxon>Embryophyta</taxon>
        <taxon>Tracheophyta</taxon>
        <taxon>Spermatophyta</taxon>
        <taxon>Magnoliopsida</taxon>
        <taxon>eudicotyledons</taxon>
        <taxon>Gunneridae</taxon>
        <taxon>Pentapetalae</taxon>
        <taxon>rosids</taxon>
        <taxon>fabids</taxon>
        <taxon>Fabales</taxon>
        <taxon>Fabaceae</taxon>
        <taxon>Papilionoideae</taxon>
        <taxon>50 kb inversion clade</taxon>
        <taxon>NPAAA clade</taxon>
        <taxon>Hologalegina</taxon>
        <taxon>IRL clade</taxon>
        <taxon>Fabeae</taxon>
        <taxon>Lathyrus</taxon>
    </lineage>
</organism>
<dbReference type="InterPro" id="IPR003653">
    <property type="entry name" value="Peptidase_C48_C"/>
</dbReference>
<dbReference type="FunFam" id="3.30.310.130:FF:000006">
    <property type="entry name" value="Probable ubiquitin-like-specific protease 2B"/>
    <property type="match status" value="1"/>
</dbReference>
<dbReference type="Gene3D" id="1.10.418.20">
    <property type="match status" value="1"/>
</dbReference>